<feature type="transmembrane region" description="Helical" evidence="3">
    <location>
        <begin position="58"/>
        <end position="77"/>
    </location>
</feature>
<dbReference type="Gene3D" id="1.20.1250.20">
    <property type="entry name" value="MFS general substrate transporter like domains"/>
    <property type="match status" value="2"/>
</dbReference>
<evidence type="ECO:0000256" key="3">
    <source>
        <dbReference type="SAM" id="Phobius"/>
    </source>
</evidence>
<evidence type="ECO:0000256" key="1">
    <source>
        <dbReference type="ARBA" id="ARBA00004141"/>
    </source>
</evidence>
<feature type="domain" description="Major facilitator superfamily (MFS) profile" evidence="4">
    <location>
        <begin position="1"/>
        <end position="271"/>
    </location>
</feature>
<organism evidence="5 6">
    <name type="scientific">Syncephalastrum racemosum</name>
    <name type="common">Filamentous fungus</name>
    <dbReference type="NCBI Taxonomy" id="13706"/>
    <lineage>
        <taxon>Eukaryota</taxon>
        <taxon>Fungi</taxon>
        <taxon>Fungi incertae sedis</taxon>
        <taxon>Mucoromycota</taxon>
        <taxon>Mucoromycotina</taxon>
        <taxon>Mucoromycetes</taxon>
        <taxon>Mucorales</taxon>
        <taxon>Syncephalastraceae</taxon>
        <taxon>Syncephalastrum</taxon>
    </lineage>
</organism>
<dbReference type="InterPro" id="IPR011701">
    <property type="entry name" value="MFS"/>
</dbReference>
<keyword evidence="6" id="KW-1185">Reference proteome</keyword>
<dbReference type="SUPFAM" id="SSF103473">
    <property type="entry name" value="MFS general substrate transporter"/>
    <property type="match status" value="1"/>
</dbReference>
<dbReference type="STRING" id="13706.A0A1X2H4M3"/>
<dbReference type="GO" id="GO:0016020">
    <property type="term" value="C:membrane"/>
    <property type="evidence" value="ECO:0007669"/>
    <property type="project" value="UniProtKB-SubCell"/>
</dbReference>
<gene>
    <name evidence="5" type="ORF">BCR43DRAFT_444897</name>
</gene>
<dbReference type="PROSITE" id="PS50850">
    <property type="entry name" value="MFS"/>
    <property type="match status" value="1"/>
</dbReference>
<name>A0A1X2H4M3_SYNRA</name>
<protein>
    <submittedName>
        <fullName evidence="5">Major facilitator superfamily domain-containing protein</fullName>
    </submittedName>
</protein>
<proteinExistence type="inferred from homology"/>
<keyword evidence="3" id="KW-1133">Transmembrane helix</keyword>
<feature type="transmembrane region" description="Helical" evidence="3">
    <location>
        <begin position="148"/>
        <end position="167"/>
    </location>
</feature>
<dbReference type="InterPro" id="IPR020846">
    <property type="entry name" value="MFS_dom"/>
</dbReference>
<dbReference type="GO" id="GO:0022857">
    <property type="term" value="F:transmembrane transporter activity"/>
    <property type="evidence" value="ECO:0007669"/>
    <property type="project" value="InterPro"/>
</dbReference>
<dbReference type="Proteomes" id="UP000242180">
    <property type="component" value="Unassembled WGS sequence"/>
</dbReference>
<dbReference type="EMBL" id="MCGN01000009">
    <property type="protein sequence ID" value="ORY93278.1"/>
    <property type="molecule type" value="Genomic_DNA"/>
</dbReference>
<reference evidence="5 6" key="1">
    <citation type="submission" date="2016-07" db="EMBL/GenBank/DDBJ databases">
        <title>Pervasive Adenine N6-methylation of Active Genes in Fungi.</title>
        <authorList>
            <consortium name="DOE Joint Genome Institute"/>
            <person name="Mondo S.J."/>
            <person name="Dannebaum R.O."/>
            <person name="Kuo R.C."/>
            <person name="Labutti K."/>
            <person name="Haridas S."/>
            <person name="Kuo A."/>
            <person name="Salamov A."/>
            <person name="Ahrendt S.R."/>
            <person name="Lipzen A."/>
            <person name="Sullivan W."/>
            <person name="Andreopoulos W.B."/>
            <person name="Clum A."/>
            <person name="Lindquist E."/>
            <person name="Daum C."/>
            <person name="Ramamoorthy G.K."/>
            <person name="Gryganskyi A."/>
            <person name="Culley D."/>
            <person name="Magnuson J.K."/>
            <person name="James T.Y."/>
            <person name="O'Malley M.A."/>
            <person name="Stajich J.E."/>
            <person name="Spatafora J.W."/>
            <person name="Visel A."/>
            <person name="Grigoriev I.V."/>
        </authorList>
    </citation>
    <scope>NUCLEOTIDE SEQUENCE [LARGE SCALE GENOMIC DNA]</scope>
    <source>
        <strain evidence="5 6">NRRL 2496</strain>
    </source>
</reference>
<keyword evidence="3" id="KW-0472">Membrane</keyword>
<keyword evidence="3" id="KW-0812">Transmembrane</keyword>
<dbReference type="AlphaFoldDB" id="A0A1X2H4M3"/>
<dbReference type="PANTHER" id="PTHR11360">
    <property type="entry name" value="MONOCARBOXYLATE TRANSPORTER"/>
    <property type="match status" value="1"/>
</dbReference>
<comment type="similarity">
    <text evidence="2">Belongs to the major facilitator superfamily. Monocarboxylate porter (TC 2.A.1.13) family.</text>
</comment>
<evidence type="ECO:0000256" key="2">
    <source>
        <dbReference type="ARBA" id="ARBA00006727"/>
    </source>
</evidence>
<dbReference type="Pfam" id="PF07690">
    <property type="entry name" value="MFS_1"/>
    <property type="match status" value="1"/>
</dbReference>
<accession>A0A1X2H4M3</accession>
<feature type="transmembrane region" description="Helical" evidence="3">
    <location>
        <begin position="83"/>
        <end position="103"/>
    </location>
</feature>
<feature type="transmembrane region" description="Helical" evidence="3">
    <location>
        <begin position="27"/>
        <end position="46"/>
    </location>
</feature>
<sequence length="271" mass="29447">MFGVVFSWGNFQQLYLEDVYKGQTDEFRIAFVGTSANAMLLSIGLFTTPIIQRIGYRATLAIGSILAPLGLILASFATQLWHIYLSQGILYGIGAGLAFSSSVTLPSQWFVKNRALATGLAVSGSGIGGVCISPMSQSLIANIGYRNALRTIGSMIFGLLCIAIALARPRYKPQPTFNRPWYKIIDTNLITVRFSFMLVFCFFVPFGYVAAFFLTPAYAIKIGSSASTGSTLVSVMSGMNAVCRIMLGYLGDRYGRLNILGICTLLSGKYY</sequence>
<dbReference type="PANTHER" id="PTHR11360:SF284">
    <property type="entry name" value="EG:103B4.3 PROTEIN-RELATED"/>
    <property type="match status" value="1"/>
</dbReference>
<dbReference type="InParanoid" id="A0A1X2H4M3"/>
<dbReference type="InterPro" id="IPR050327">
    <property type="entry name" value="Proton-linked_MCT"/>
</dbReference>
<comment type="subcellular location">
    <subcellularLocation>
        <location evidence="1">Membrane</location>
        <topology evidence="1">Multi-pass membrane protein</topology>
    </subcellularLocation>
</comment>
<feature type="transmembrane region" description="Helical" evidence="3">
    <location>
        <begin position="188"/>
        <end position="214"/>
    </location>
</feature>
<dbReference type="InterPro" id="IPR036259">
    <property type="entry name" value="MFS_trans_sf"/>
</dbReference>
<evidence type="ECO:0000313" key="5">
    <source>
        <dbReference type="EMBL" id="ORY93278.1"/>
    </source>
</evidence>
<dbReference type="OrthoDB" id="2286792at2759"/>
<comment type="caution">
    <text evidence="5">The sequence shown here is derived from an EMBL/GenBank/DDBJ whole genome shotgun (WGS) entry which is preliminary data.</text>
</comment>
<dbReference type="OMA" id="IATIGCC"/>
<evidence type="ECO:0000313" key="6">
    <source>
        <dbReference type="Proteomes" id="UP000242180"/>
    </source>
</evidence>
<feature type="transmembrane region" description="Helical" evidence="3">
    <location>
        <begin position="115"/>
        <end position="136"/>
    </location>
</feature>
<evidence type="ECO:0000259" key="4">
    <source>
        <dbReference type="PROSITE" id="PS50850"/>
    </source>
</evidence>
<feature type="transmembrane region" description="Helical" evidence="3">
    <location>
        <begin position="226"/>
        <end position="247"/>
    </location>
</feature>